<dbReference type="AlphaFoldDB" id="A0A7T8GMG2"/>
<dbReference type="EMBL" id="CP045909">
    <property type="protein sequence ID" value="QQP32416.1"/>
    <property type="molecule type" value="Genomic_DNA"/>
</dbReference>
<reference evidence="2" key="1">
    <citation type="submission" date="2021-01" db="EMBL/GenBank/DDBJ databases">
        <title>Caligus Genome Assembly.</title>
        <authorList>
            <person name="Gallardo-Escarate C."/>
        </authorList>
    </citation>
    <scope>NUCLEOTIDE SEQUENCE [LARGE SCALE GENOMIC DNA]</scope>
</reference>
<keyword evidence="2" id="KW-1185">Reference proteome</keyword>
<accession>A0A7T8GMG2</accession>
<evidence type="ECO:0000313" key="2">
    <source>
        <dbReference type="Proteomes" id="UP000595437"/>
    </source>
</evidence>
<sequence length="49" mass="5654">MVRRWVLSNVVSSEGLHEILREGVKPLRENYDLRKENVLEAGEGYILSV</sequence>
<evidence type="ECO:0000313" key="1">
    <source>
        <dbReference type="EMBL" id="QQP32416.1"/>
    </source>
</evidence>
<dbReference type="Proteomes" id="UP000595437">
    <property type="component" value="Chromosome 20"/>
</dbReference>
<gene>
    <name evidence="1" type="ORF">FKW44_024721</name>
</gene>
<proteinExistence type="predicted"/>
<protein>
    <submittedName>
        <fullName evidence="1">Uncharacterized protein</fullName>
    </submittedName>
</protein>
<organism evidence="1 2">
    <name type="scientific">Caligus rogercresseyi</name>
    <name type="common">Sea louse</name>
    <dbReference type="NCBI Taxonomy" id="217165"/>
    <lineage>
        <taxon>Eukaryota</taxon>
        <taxon>Metazoa</taxon>
        <taxon>Ecdysozoa</taxon>
        <taxon>Arthropoda</taxon>
        <taxon>Crustacea</taxon>
        <taxon>Multicrustacea</taxon>
        <taxon>Hexanauplia</taxon>
        <taxon>Copepoda</taxon>
        <taxon>Siphonostomatoida</taxon>
        <taxon>Caligidae</taxon>
        <taxon>Caligus</taxon>
    </lineage>
</organism>
<name>A0A7T8GMG2_CALRO</name>